<dbReference type="EMBL" id="DXFZ01000012">
    <property type="protein sequence ID" value="HIW95056.1"/>
    <property type="molecule type" value="Genomic_DNA"/>
</dbReference>
<feature type="non-terminal residue" evidence="2">
    <location>
        <position position="117"/>
    </location>
</feature>
<accession>A0A9D1UQB0</accession>
<reference evidence="2" key="2">
    <citation type="submission" date="2021-04" db="EMBL/GenBank/DDBJ databases">
        <authorList>
            <person name="Gilroy R."/>
        </authorList>
    </citation>
    <scope>NUCLEOTIDE SEQUENCE</scope>
    <source>
        <strain evidence="2">4376</strain>
    </source>
</reference>
<comment type="caution">
    <text evidence="2">The sequence shown here is derived from an EMBL/GenBank/DDBJ whole genome shotgun (WGS) entry which is preliminary data.</text>
</comment>
<keyword evidence="1" id="KW-1133">Transmembrane helix</keyword>
<proteinExistence type="predicted"/>
<evidence type="ECO:0000256" key="1">
    <source>
        <dbReference type="SAM" id="Phobius"/>
    </source>
</evidence>
<dbReference type="Proteomes" id="UP000824189">
    <property type="component" value="Unassembled WGS sequence"/>
</dbReference>
<keyword evidence="1" id="KW-0812">Transmembrane</keyword>
<evidence type="ECO:0000313" key="3">
    <source>
        <dbReference type="Proteomes" id="UP000824189"/>
    </source>
</evidence>
<reference evidence="2" key="1">
    <citation type="journal article" date="2021" name="PeerJ">
        <title>Extensive microbial diversity within the chicken gut microbiome revealed by metagenomics and culture.</title>
        <authorList>
            <person name="Gilroy R."/>
            <person name="Ravi A."/>
            <person name="Getino M."/>
            <person name="Pursley I."/>
            <person name="Horton D.L."/>
            <person name="Alikhan N.F."/>
            <person name="Baker D."/>
            <person name="Gharbi K."/>
            <person name="Hall N."/>
            <person name="Watson M."/>
            <person name="Adriaenssens E.M."/>
            <person name="Foster-Nyarko E."/>
            <person name="Jarju S."/>
            <person name="Secka A."/>
            <person name="Antonio M."/>
            <person name="Oren A."/>
            <person name="Chaudhuri R.R."/>
            <person name="La Ragione R."/>
            <person name="Hildebrand F."/>
            <person name="Pallen M.J."/>
        </authorList>
    </citation>
    <scope>NUCLEOTIDE SEQUENCE</scope>
    <source>
        <strain evidence="2">4376</strain>
    </source>
</reference>
<name>A0A9D1UQB0_9CORY</name>
<sequence length="117" mass="13048">MSGVGVETRRRRPQKEKELTWGTHAAIAARQVRGQLWNRGYLLMLLPFVVFTLLSSNTLEGSDFLSWFFIVTWGFVAGIMPTAMLWQPGELRALGLTSADIRRNAVVIGGPMTLLTV</sequence>
<feature type="transmembrane region" description="Helical" evidence="1">
    <location>
        <begin position="65"/>
        <end position="86"/>
    </location>
</feature>
<feature type="transmembrane region" description="Helical" evidence="1">
    <location>
        <begin position="40"/>
        <end position="59"/>
    </location>
</feature>
<organism evidence="2 3">
    <name type="scientific">Candidatus Corynebacterium gallistercoris</name>
    <dbReference type="NCBI Taxonomy" id="2838530"/>
    <lineage>
        <taxon>Bacteria</taxon>
        <taxon>Bacillati</taxon>
        <taxon>Actinomycetota</taxon>
        <taxon>Actinomycetes</taxon>
        <taxon>Mycobacteriales</taxon>
        <taxon>Corynebacteriaceae</taxon>
        <taxon>Corynebacterium</taxon>
    </lineage>
</organism>
<protein>
    <submittedName>
        <fullName evidence="2">Uncharacterized protein</fullName>
    </submittedName>
</protein>
<keyword evidence="1" id="KW-0472">Membrane</keyword>
<evidence type="ECO:0000313" key="2">
    <source>
        <dbReference type="EMBL" id="HIW95056.1"/>
    </source>
</evidence>
<dbReference type="AlphaFoldDB" id="A0A9D1UQB0"/>
<gene>
    <name evidence="2" type="ORF">H9867_00995</name>
</gene>